<dbReference type="AlphaFoldDB" id="A0AAW1QC37"/>
<reference evidence="5 6" key="1">
    <citation type="journal article" date="2024" name="Nat. Commun.">
        <title>Phylogenomics reveals the evolutionary origins of lichenization in chlorophyte algae.</title>
        <authorList>
            <person name="Puginier C."/>
            <person name="Libourel C."/>
            <person name="Otte J."/>
            <person name="Skaloud P."/>
            <person name="Haon M."/>
            <person name="Grisel S."/>
            <person name="Petersen M."/>
            <person name="Berrin J.G."/>
            <person name="Delaux P.M."/>
            <person name="Dal Grande F."/>
            <person name="Keller J."/>
        </authorList>
    </citation>
    <scope>NUCLEOTIDE SEQUENCE [LARGE SCALE GENOMIC DNA]</scope>
    <source>
        <strain evidence="5 6">SAG 2145</strain>
    </source>
</reference>
<dbReference type="GO" id="GO:0016740">
    <property type="term" value="F:transferase activity"/>
    <property type="evidence" value="ECO:0007669"/>
    <property type="project" value="UniProtKB-KW"/>
</dbReference>
<dbReference type="InterPro" id="IPR051091">
    <property type="entry name" value="O-Glucosyltr/Glycosyltrsf_90"/>
</dbReference>
<dbReference type="InterPro" id="IPR006598">
    <property type="entry name" value="CAP10"/>
</dbReference>
<sequence length="448" mass="51361">MRTPLGRGICFVCLVLSLRVHGARCHVQDGDVSHDTFDLTEQQDSTKVFMGHSKQHEGLHHLRHTRSESNLGHEVVQSLRDHLFSRIHLDLKPWAHSGISLEMVEQVYCSYNTQSFRLQIIDQTMYIVGETREFPFFQTNMKLLLADVWARYEGRLPDVDLVIQFDDWIPPTLNGTHPMCPHQGPIFTATRKAEDWWGVLCPEESHRAPPGWLAYRKLIMRSAERHPWDHRTSKLFFRGGATGTRAEQLGPDFAAVQSPHLDVQLSNPSNHVSLPNQCSNKYLLHMDGNTYSTRLKLLMLCNSTVIKPDSPHQAYWWHLLEPGTHYVPTGRWEPGTASVHLTRLVEELERDQEKAQRVAANGFELVRSVLTFDAVLEYWHRLLMAYSELQTFKPQLHPDAMTLADSILALPAHVQRPFGERTCQICGHVATPEQQGLYESGYYRSLHG</sequence>
<dbReference type="Proteomes" id="UP001438707">
    <property type="component" value="Unassembled WGS sequence"/>
</dbReference>
<feature type="domain" description="Glycosyl transferase CAP10" evidence="4">
    <location>
        <begin position="155"/>
        <end position="393"/>
    </location>
</feature>
<accession>A0AAW1QC37</accession>
<proteinExistence type="inferred from homology"/>
<keyword evidence="2" id="KW-0808">Transferase</keyword>
<feature type="signal peptide" evidence="3">
    <location>
        <begin position="1"/>
        <end position="25"/>
    </location>
</feature>
<evidence type="ECO:0000313" key="5">
    <source>
        <dbReference type="EMBL" id="KAK9818806.1"/>
    </source>
</evidence>
<evidence type="ECO:0000313" key="6">
    <source>
        <dbReference type="Proteomes" id="UP001438707"/>
    </source>
</evidence>
<gene>
    <name evidence="5" type="ORF">WJX74_002285</name>
</gene>
<feature type="chain" id="PRO_5044024953" description="Glycosyl transferase CAP10 domain-containing protein" evidence="3">
    <location>
        <begin position="26"/>
        <end position="448"/>
    </location>
</feature>
<keyword evidence="6" id="KW-1185">Reference proteome</keyword>
<evidence type="ECO:0000256" key="1">
    <source>
        <dbReference type="ARBA" id="ARBA00010118"/>
    </source>
</evidence>
<dbReference type="EMBL" id="JALJOS010000054">
    <property type="protein sequence ID" value="KAK9818806.1"/>
    <property type="molecule type" value="Genomic_DNA"/>
</dbReference>
<dbReference type="Pfam" id="PF05686">
    <property type="entry name" value="Glyco_transf_90"/>
    <property type="match status" value="1"/>
</dbReference>
<evidence type="ECO:0000259" key="4">
    <source>
        <dbReference type="SMART" id="SM00672"/>
    </source>
</evidence>
<dbReference type="PANTHER" id="PTHR12203">
    <property type="entry name" value="KDEL LYS-ASP-GLU-LEU CONTAINING - RELATED"/>
    <property type="match status" value="1"/>
</dbReference>
<comment type="similarity">
    <text evidence="1">Belongs to the glycosyltransferase 90 family.</text>
</comment>
<evidence type="ECO:0000256" key="2">
    <source>
        <dbReference type="ARBA" id="ARBA00022679"/>
    </source>
</evidence>
<keyword evidence="3" id="KW-0732">Signal</keyword>
<protein>
    <recommendedName>
        <fullName evidence="4">Glycosyl transferase CAP10 domain-containing protein</fullName>
    </recommendedName>
</protein>
<dbReference type="PANTHER" id="PTHR12203:SF35">
    <property type="entry name" value="PROTEIN O-GLUCOSYLTRANSFERASE 1"/>
    <property type="match status" value="1"/>
</dbReference>
<evidence type="ECO:0000256" key="3">
    <source>
        <dbReference type="SAM" id="SignalP"/>
    </source>
</evidence>
<comment type="caution">
    <text evidence="5">The sequence shown here is derived from an EMBL/GenBank/DDBJ whole genome shotgun (WGS) entry which is preliminary data.</text>
</comment>
<organism evidence="5 6">
    <name type="scientific">Apatococcus lobatus</name>
    <dbReference type="NCBI Taxonomy" id="904363"/>
    <lineage>
        <taxon>Eukaryota</taxon>
        <taxon>Viridiplantae</taxon>
        <taxon>Chlorophyta</taxon>
        <taxon>core chlorophytes</taxon>
        <taxon>Trebouxiophyceae</taxon>
        <taxon>Chlorellales</taxon>
        <taxon>Chlorellaceae</taxon>
        <taxon>Apatococcus</taxon>
    </lineage>
</organism>
<dbReference type="SMART" id="SM00672">
    <property type="entry name" value="CAP10"/>
    <property type="match status" value="1"/>
</dbReference>
<name>A0AAW1QC37_9CHLO</name>